<keyword evidence="1" id="KW-1133">Transmembrane helix</keyword>
<evidence type="ECO:0000313" key="2">
    <source>
        <dbReference type="EMBL" id="GAH71141.1"/>
    </source>
</evidence>
<name>X1HLX2_9ZZZZ</name>
<accession>X1HLX2</accession>
<gene>
    <name evidence="2" type="ORF">S03H2_45456</name>
</gene>
<feature type="transmembrane region" description="Helical" evidence="1">
    <location>
        <begin position="7"/>
        <end position="29"/>
    </location>
</feature>
<protein>
    <submittedName>
        <fullName evidence="2">Uncharacterized protein</fullName>
    </submittedName>
</protein>
<reference evidence="2" key="1">
    <citation type="journal article" date="2014" name="Front. Microbiol.">
        <title>High frequency of phylogenetically diverse reductive dehalogenase-homologous genes in deep subseafloor sedimentary metagenomes.</title>
        <authorList>
            <person name="Kawai M."/>
            <person name="Futagami T."/>
            <person name="Toyoda A."/>
            <person name="Takaki Y."/>
            <person name="Nishi S."/>
            <person name="Hori S."/>
            <person name="Arai W."/>
            <person name="Tsubouchi T."/>
            <person name="Morono Y."/>
            <person name="Uchiyama I."/>
            <person name="Ito T."/>
            <person name="Fujiyama A."/>
            <person name="Inagaki F."/>
            <person name="Takami H."/>
        </authorList>
    </citation>
    <scope>NUCLEOTIDE SEQUENCE</scope>
    <source>
        <strain evidence="2">Expedition CK06-06</strain>
    </source>
</reference>
<keyword evidence="1" id="KW-0472">Membrane</keyword>
<dbReference type="EMBL" id="BARU01028480">
    <property type="protein sequence ID" value="GAH71141.1"/>
    <property type="molecule type" value="Genomic_DNA"/>
</dbReference>
<organism evidence="2">
    <name type="scientific">marine sediment metagenome</name>
    <dbReference type="NCBI Taxonomy" id="412755"/>
    <lineage>
        <taxon>unclassified sequences</taxon>
        <taxon>metagenomes</taxon>
        <taxon>ecological metagenomes</taxon>
    </lineage>
</organism>
<evidence type="ECO:0000256" key="1">
    <source>
        <dbReference type="SAM" id="Phobius"/>
    </source>
</evidence>
<dbReference type="AlphaFoldDB" id="X1HLX2"/>
<comment type="caution">
    <text evidence="2">The sequence shown here is derived from an EMBL/GenBank/DDBJ whole genome shotgun (WGS) entry which is preliminary data.</text>
</comment>
<feature type="transmembrane region" description="Helical" evidence="1">
    <location>
        <begin position="89"/>
        <end position="110"/>
    </location>
</feature>
<keyword evidence="1" id="KW-0812">Transmembrane</keyword>
<proteinExistence type="predicted"/>
<sequence length="113" mass="13005">MIKKTIILVLVILLVVNTIYWLYMGIGVYRCIKEDKSFSSVVDLVKDSTDIDFKKEIVKEHFERKEKITAVYGGKMIVVFQDTYPHAPFIILAITDAVLVAVSFMIILLYKKD</sequence>